<dbReference type="GO" id="GO:0031965">
    <property type="term" value="C:nuclear membrane"/>
    <property type="evidence" value="ECO:0007669"/>
    <property type="project" value="UniProtKB-SubCell"/>
</dbReference>
<reference evidence="8" key="2">
    <citation type="submission" date="2025-08" db="UniProtKB">
        <authorList>
            <consortium name="Ensembl"/>
        </authorList>
    </citation>
    <scope>IDENTIFICATION</scope>
</reference>
<dbReference type="GO" id="GO:0004464">
    <property type="term" value="F:leukotriene-C4 synthase activity"/>
    <property type="evidence" value="ECO:0007669"/>
    <property type="project" value="TreeGrafter"/>
</dbReference>
<name>A0A8C5DGR2_GOUWI</name>
<organism evidence="8 9">
    <name type="scientific">Gouania willdenowi</name>
    <name type="common">Blunt-snouted clingfish</name>
    <name type="synonym">Lepadogaster willdenowi</name>
    <dbReference type="NCBI Taxonomy" id="441366"/>
    <lineage>
        <taxon>Eukaryota</taxon>
        <taxon>Metazoa</taxon>
        <taxon>Chordata</taxon>
        <taxon>Craniata</taxon>
        <taxon>Vertebrata</taxon>
        <taxon>Euteleostomi</taxon>
        <taxon>Actinopterygii</taxon>
        <taxon>Neopterygii</taxon>
        <taxon>Teleostei</taxon>
        <taxon>Neoteleostei</taxon>
        <taxon>Acanthomorphata</taxon>
        <taxon>Ovalentaria</taxon>
        <taxon>Blenniimorphae</taxon>
        <taxon>Blenniiformes</taxon>
        <taxon>Gobiesocoidei</taxon>
        <taxon>Gobiesocidae</taxon>
        <taxon>Gobiesocinae</taxon>
        <taxon>Gouania</taxon>
    </lineage>
</organism>
<dbReference type="GO" id="GO:0019370">
    <property type="term" value="P:leukotriene biosynthetic process"/>
    <property type="evidence" value="ECO:0007669"/>
    <property type="project" value="TreeGrafter"/>
</dbReference>
<dbReference type="SUPFAM" id="SSF161084">
    <property type="entry name" value="MAPEG domain-like"/>
    <property type="match status" value="1"/>
</dbReference>
<reference evidence="8" key="3">
    <citation type="submission" date="2025-09" db="UniProtKB">
        <authorList>
            <consortium name="Ensembl"/>
        </authorList>
    </citation>
    <scope>IDENTIFICATION</scope>
</reference>
<dbReference type="Gene3D" id="1.20.120.550">
    <property type="entry name" value="Membrane associated eicosanoid/glutathione metabolism-like domain"/>
    <property type="match status" value="1"/>
</dbReference>
<dbReference type="InterPro" id="IPR050997">
    <property type="entry name" value="MAPEG"/>
</dbReference>
<evidence type="ECO:0000256" key="3">
    <source>
        <dbReference type="ARBA" id="ARBA00022692"/>
    </source>
</evidence>
<dbReference type="GO" id="GO:0004364">
    <property type="term" value="F:glutathione transferase activity"/>
    <property type="evidence" value="ECO:0007669"/>
    <property type="project" value="TreeGrafter"/>
</dbReference>
<dbReference type="GO" id="GO:0004602">
    <property type="term" value="F:glutathione peroxidase activity"/>
    <property type="evidence" value="ECO:0007669"/>
    <property type="project" value="TreeGrafter"/>
</dbReference>
<dbReference type="InterPro" id="IPR001129">
    <property type="entry name" value="Membr-assoc_MAPEG"/>
</dbReference>
<evidence type="ECO:0000256" key="4">
    <source>
        <dbReference type="ARBA" id="ARBA00022989"/>
    </source>
</evidence>
<reference evidence="8" key="1">
    <citation type="submission" date="2020-06" db="EMBL/GenBank/DDBJ databases">
        <authorList>
            <consortium name="Wellcome Sanger Institute Data Sharing"/>
        </authorList>
    </citation>
    <scope>NUCLEOTIDE SEQUENCE [LARGE SCALE GENOMIC DNA]</scope>
</reference>
<comment type="similarity">
    <text evidence="2">Belongs to the MAPEG family.</text>
</comment>
<sequence length="175" mass="19580">MSAHQQRFWFKKRKACQWVGLIAGAGWPRPFTPVCVSSCVTDTHTQMKMMECVSVAAVTVLAVLQQVYFSLQVIYARRRFRVSPPVTVGPPQFDRIYRAQFRVNCSEYFPLFITLMWISGVFLSPGESVTSSSSSSSSSSLCVRVCVCACSCVLSVWSPLPFFSAHVFLGIFTFC</sequence>
<keyword evidence="9" id="KW-1185">Reference proteome</keyword>
<dbReference type="AlphaFoldDB" id="A0A8C5DGR2"/>
<gene>
    <name evidence="8" type="primary">LOC114471173</name>
</gene>
<dbReference type="Proteomes" id="UP000694680">
    <property type="component" value="Chromosome 10"/>
</dbReference>
<evidence type="ECO:0000313" key="9">
    <source>
        <dbReference type="Proteomes" id="UP000694680"/>
    </source>
</evidence>
<accession>A0A8C5DGR2</accession>
<evidence type="ECO:0000256" key="5">
    <source>
        <dbReference type="ARBA" id="ARBA00023136"/>
    </source>
</evidence>
<dbReference type="Pfam" id="PF01124">
    <property type="entry name" value="MAPEG"/>
    <property type="match status" value="1"/>
</dbReference>
<comment type="subcellular location">
    <subcellularLocation>
        <location evidence="1">Nucleus membrane</location>
        <topology evidence="1">Multi-pass membrane protein</topology>
    </subcellularLocation>
</comment>
<dbReference type="InterPro" id="IPR023352">
    <property type="entry name" value="MAPEG-like_dom_sf"/>
</dbReference>
<keyword evidence="3 7" id="KW-0812">Transmembrane</keyword>
<dbReference type="PANTHER" id="PTHR10250">
    <property type="entry name" value="MICROSOMAL GLUTATHIONE S-TRANSFERASE"/>
    <property type="match status" value="1"/>
</dbReference>
<evidence type="ECO:0000256" key="2">
    <source>
        <dbReference type="ARBA" id="ARBA00010459"/>
    </source>
</evidence>
<evidence type="ECO:0000256" key="1">
    <source>
        <dbReference type="ARBA" id="ARBA00004232"/>
    </source>
</evidence>
<feature type="transmembrane region" description="Helical" evidence="7">
    <location>
        <begin position="53"/>
        <end position="71"/>
    </location>
</feature>
<keyword evidence="5 7" id="KW-0472">Membrane</keyword>
<keyword evidence="4 7" id="KW-1133">Transmembrane helix</keyword>
<dbReference type="Ensembl" id="ENSGWIT00000005449.1">
    <property type="protein sequence ID" value="ENSGWIP00000005093.1"/>
    <property type="gene ID" value="ENSGWIG00000002693.1"/>
</dbReference>
<protein>
    <submittedName>
        <fullName evidence="8">Leukotriene C4 synthase-like</fullName>
    </submittedName>
</protein>
<dbReference type="GO" id="GO:0005783">
    <property type="term" value="C:endoplasmic reticulum"/>
    <property type="evidence" value="ECO:0007669"/>
    <property type="project" value="TreeGrafter"/>
</dbReference>
<dbReference type="PANTHER" id="PTHR10250:SF4">
    <property type="entry name" value="LEUKOTRIENE C4 SYNTHASE"/>
    <property type="match status" value="1"/>
</dbReference>
<keyword evidence="6" id="KW-0539">Nucleus</keyword>
<evidence type="ECO:0000256" key="7">
    <source>
        <dbReference type="SAM" id="Phobius"/>
    </source>
</evidence>
<proteinExistence type="inferred from homology"/>
<evidence type="ECO:0000313" key="8">
    <source>
        <dbReference type="Ensembl" id="ENSGWIP00000005093.1"/>
    </source>
</evidence>
<evidence type="ECO:0000256" key="6">
    <source>
        <dbReference type="ARBA" id="ARBA00023242"/>
    </source>
</evidence>